<comment type="caution">
    <text evidence="2">The sequence shown here is derived from an EMBL/GenBank/DDBJ whole genome shotgun (WGS) entry which is preliminary data.</text>
</comment>
<organism evidence="2 3">
    <name type="scientific">candidate division WS6 bacterium GW2011_GWA2_37_6</name>
    <dbReference type="NCBI Taxonomy" id="1619087"/>
    <lineage>
        <taxon>Bacteria</taxon>
        <taxon>Candidatus Dojkabacteria</taxon>
    </lineage>
</organism>
<evidence type="ECO:0000313" key="3">
    <source>
        <dbReference type="Proteomes" id="UP000034852"/>
    </source>
</evidence>
<dbReference type="AlphaFoldDB" id="A0A0G0GVH5"/>
<dbReference type="InterPro" id="IPR029044">
    <property type="entry name" value="Nucleotide-diphossugar_trans"/>
</dbReference>
<dbReference type="Proteomes" id="UP000034852">
    <property type="component" value="Unassembled WGS sequence"/>
</dbReference>
<feature type="transmembrane region" description="Helical" evidence="1">
    <location>
        <begin position="138"/>
        <end position="163"/>
    </location>
</feature>
<protein>
    <submittedName>
        <fullName evidence="2">Glycosyl transferase family 2</fullName>
    </submittedName>
</protein>
<dbReference type="SUPFAM" id="SSF53448">
    <property type="entry name" value="Nucleotide-diphospho-sugar transferases"/>
    <property type="match status" value="1"/>
</dbReference>
<accession>A0A0G0GVH5</accession>
<evidence type="ECO:0000313" key="2">
    <source>
        <dbReference type="EMBL" id="KKQ35038.1"/>
    </source>
</evidence>
<name>A0A0G0GVH5_9BACT</name>
<feature type="non-terminal residue" evidence="2">
    <location>
        <position position="1"/>
    </location>
</feature>
<keyword evidence="1" id="KW-0472">Membrane</keyword>
<dbReference type="PANTHER" id="PTHR48090:SF7">
    <property type="entry name" value="RFBJ PROTEIN"/>
    <property type="match status" value="1"/>
</dbReference>
<keyword evidence="1" id="KW-1133">Transmembrane helix</keyword>
<proteinExistence type="predicted"/>
<gene>
    <name evidence="2" type="ORF">US52_C0038G0008</name>
</gene>
<dbReference type="PANTHER" id="PTHR48090">
    <property type="entry name" value="UNDECAPRENYL-PHOSPHATE 4-DEOXY-4-FORMAMIDO-L-ARABINOSE TRANSFERASE-RELATED"/>
    <property type="match status" value="1"/>
</dbReference>
<dbReference type="EMBL" id="LBTH01000038">
    <property type="protein sequence ID" value="KKQ35038.1"/>
    <property type="molecule type" value="Genomic_DNA"/>
</dbReference>
<dbReference type="Gene3D" id="3.90.550.10">
    <property type="entry name" value="Spore Coat Polysaccharide Biosynthesis Protein SpsA, Chain A"/>
    <property type="match status" value="1"/>
</dbReference>
<feature type="transmembrane region" description="Helical" evidence="1">
    <location>
        <begin position="169"/>
        <end position="194"/>
    </location>
</feature>
<sequence length="219" mass="25298">DIQKLIGPILKDEADMVASARFSKGKPKNMSRVKYWGNKRMTSLINFLSGKKFADVSSGFRAYNREAMLNLNLFGKFTYTQEVFLDLSMKNLRIVQIPVEVKYFKERKSKVASNVLSYASKTFWIIFRTIRDYKPLKFFGGIGLFIFTAGLLFDAVLFGHYILRGTFTPYISVGFIGAYLNSVGLGVIFLALVADMFDRMRINQEKILYYEKKRLFEKE</sequence>
<evidence type="ECO:0000256" key="1">
    <source>
        <dbReference type="SAM" id="Phobius"/>
    </source>
</evidence>
<dbReference type="GO" id="GO:0016740">
    <property type="term" value="F:transferase activity"/>
    <property type="evidence" value="ECO:0007669"/>
    <property type="project" value="UniProtKB-KW"/>
</dbReference>
<dbReference type="InterPro" id="IPR050256">
    <property type="entry name" value="Glycosyltransferase_2"/>
</dbReference>
<keyword evidence="1" id="KW-0812">Transmembrane</keyword>
<reference evidence="2 3" key="1">
    <citation type="journal article" date="2015" name="Nature">
        <title>rRNA introns, odd ribosomes, and small enigmatic genomes across a large radiation of phyla.</title>
        <authorList>
            <person name="Brown C.T."/>
            <person name="Hug L.A."/>
            <person name="Thomas B.C."/>
            <person name="Sharon I."/>
            <person name="Castelle C.J."/>
            <person name="Singh A."/>
            <person name="Wilkins M.J."/>
            <person name="Williams K.H."/>
            <person name="Banfield J.F."/>
        </authorList>
    </citation>
    <scope>NUCLEOTIDE SEQUENCE [LARGE SCALE GENOMIC DNA]</scope>
</reference>
<keyword evidence="2" id="KW-0808">Transferase</keyword>